<reference evidence="3" key="1">
    <citation type="journal article" date="2023" name="Mol. Phylogenet. Evol.">
        <title>Genome-scale phylogeny and comparative genomics of the fungal order Sordariales.</title>
        <authorList>
            <person name="Hensen N."/>
            <person name="Bonometti L."/>
            <person name="Westerberg I."/>
            <person name="Brannstrom I.O."/>
            <person name="Guillou S."/>
            <person name="Cros-Aarteil S."/>
            <person name="Calhoun S."/>
            <person name="Haridas S."/>
            <person name="Kuo A."/>
            <person name="Mondo S."/>
            <person name="Pangilinan J."/>
            <person name="Riley R."/>
            <person name="LaButti K."/>
            <person name="Andreopoulos B."/>
            <person name="Lipzen A."/>
            <person name="Chen C."/>
            <person name="Yan M."/>
            <person name="Daum C."/>
            <person name="Ng V."/>
            <person name="Clum A."/>
            <person name="Steindorff A."/>
            <person name="Ohm R.A."/>
            <person name="Martin F."/>
            <person name="Silar P."/>
            <person name="Natvig D.O."/>
            <person name="Lalanne C."/>
            <person name="Gautier V."/>
            <person name="Ament-Velasquez S.L."/>
            <person name="Kruys A."/>
            <person name="Hutchinson M.I."/>
            <person name="Powell A.J."/>
            <person name="Barry K."/>
            <person name="Miller A.N."/>
            <person name="Grigoriev I.V."/>
            <person name="Debuchy R."/>
            <person name="Gladieux P."/>
            <person name="Hiltunen Thoren M."/>
            <person name="Johannesson H."/>
        </authorList>
    </citation>
    <scope>NUCLEOTIDE SEQUENCE</scope>
    <source>
        <strain evidence="3">PSN243</strain>
    </source>
</reference>
<dbReference type="AlphaFoldDB" id="A0AAV9GIH8"/>
<dbReference type="Pfam" id="PF11374">
    <property type="entry name" value="DUF3176"/>
    <property type="match status" value="1"/>
</dbReference>
<feature type="transmembrane region" description="Helical" evidence="2">
    <location>
        <begin position="88"/>
        <end position="112"/>
    </location>
</feature>
<dbReference type="InterPro" id="IPR021514">
    <property type="entry name" value="DUF3176"/>
</dbReference>
<name>A0AAV9GIH8_9PEZI</name>
<feature type="region of interest" description="Disordered" evidence="1">
    <location>
        <begin position="1"/>
        <end position="61"/>
    </location>
</feature>
<evidence type="ECO:0000256" key="2">
    <source>
        <dbReference type="SAM" id="Phobius"/>
    </source>
</evidence>
<dbReference type="Proteomes" id="UP001321760">
    <property type="component" value="Unassembled WGS sequence"/>
</dbReference>
<keyword evidence="2" id="KW-1133">Transmembrane helix</keyword>
<accession>A0AAV9GIH8</accession>
<protein>
    <submittedName>
        <fullName evidence="3">Uncharacterized protein</fullName>
    </submittedName>
</protein>
<keyword evidence="4" id="KW-1185">Reference proteome</keyword>
<keyword evidence="2" id="KW-0472">Membrane</keyword>
<keyword evidence="2" id="KW-0812">Transmembrane</keyword>
<evidence type="ECO:0000256" key="1">
    <source>
        <dbReference type="SAM" id="MobiDB-lite"/>
    </source>
</evidence>
<evidence type="ECO:0000313" key="4">
    <source>
        <dbReference type="Proteomes" id="UP001321760"/>
    </source>
</evidence>
<dbReference type="PANTHER" id="PTHR35394">
    <property type="entry name" value="DUF3176 DOMAIN-CONTAINING PROTEIN"/>
    <property type="match status" value="1"/>
</dbReference>
<proteinExistence type="predicted"/>
<organism evidence="3 4">
    <name type="scientific">Podospora aff. communis PSN243</name>
    <dbReference type="NCBI Taxonomy" id="3040156"/>
    <lineage>
        <taxon>Eukaryota</taxon>
        <taxon>Fungi</taxon>
        <taxon>Dikarya</taxon>
        <taxon>Ascomycota</taxon>
        <taxon>Pezizomycotina</taxon>
        <taxon>Sordariomycetes</taxon>
        <taxon>Sordariomycetidae</taxon>
        <taxon>Sordariales</taxon>
        <taxon>Podosporaceae</taxon>
        <taxon>Podospora</taxon>
    </lineage>
</organism>
<gene>
    <name evidence="3" type="ORF">QBC34DRAFT_496600</name>
</gene>
<dbReference type="EMBL" id="MU865954">
    <property type="protein sequence ID" value="KAK4446796.1"/>
    <property type="molecule type" value="Genomic_DNA"/>
</dbReference>
<feature type="transmembrane region" description="Helical" evidence="2">
    <location>
        <begin position="198"/>
        <end position="216"/>
    </location>
</feature>
<sequence length="723" mass="79048">MSMSTGPLPLPSPRISEGGDDWGRSRSPSPNPALRGQNPEMVGSGRVSPEDNPLNDPMDGAPSSYQPLHWEKGHFKEHKGRPHVIRYWPLEIAGISGALIMMGITIFLLWFFHGKDYYESWGRYTTIGFTTVIATLATATRSCMLFCIAEIIGQLKWVWFTRRTRPLYHLYQFDEASRGIIGSLEILPMLFKNLRNRLTAYTLAAVTIVLIGSAFGPSTQQALGLRPCMRILNNQTASVPVANFATGDLYRIPGGTEVEATVDMKGLIVEALTNPSDFETAVKARCSSSRCTFPTFGTGITHASIGLCSRCVDRTTSAARSPGGIVTLPLSGILPPLQINTLPPYEPFLSAAFLPSSPFDADLSDRALGSVHILTGNRGLGSSPQTVSHTAITCTLYPCLKSYHGSVLDGRLTETVITTVPTVKQLSRANPNLGNYTAIRLPCPLDGNPWLDTPDGATVYTESTISSAESTPDRSWGTFRLPNSAVESPVPNACLYKLDLEYGRALTKFFSTLLNGTCTYDTLQGDDLQCGDKWWLSQLYSGGHATFSSLSSVFGNMSAVVTNRLRVTGWGPNEHRPITTVGTTAQPEWRGTGYGVNGTVHVRVTCMYFDWQWILPPAVMLLTSTALLIWTVTKNYTEQRIPLWKSDPLPLMFFGFGKKGVTGRDVPDDVTISAMHRKARGIQVRCAIGDEEDGPGLVKGGLRRRGAGREGYRMDAMLLEEDV</sequence>
<comment type="caution">
    <text evidence="3">The sequence shown here is derived from an EMBL/GenBank/DDBJ whole genome shotgun (WGS) entry which is preliminary data.</text>
</comment>
<dbReference type="PANTHER" id="PTHR35394:SF5">
    <property type="entry name" value="DUF3176 DOMAIN-CONTAINING PROTEIN"/>
    <property type="match status" value="1"/>
</dbReference>
<feature type="transmembrane region" description="Helical" evidence="2">
    <location>
        <begin position="132"/>
        <end position="153"/>
    </location>
</feature>
<reference evidence="3" key="2">
    <citation type="submission" date="2023-05" db="EMBL/GenBank/DDBJ databases">
        <authorList>
            <consortium name="Lawrence Berkeley National Laboratory"/>
            <person name="Steindorff A."/>
            <person name="Hensen N."/>
            <person name="Bonometti L."/>
            <person name="Westerberg I."/>
            <person name="Brannstrom I.O."/>
            <person name="Guillou S."/>
            <person name="Cros-Aarteil S."/>
            <person name="Calhoun S."/>
            <person name="Haridas S."/>
            <person name="Kuo A."/>
            <person name="Mondo S."/>
            <person name="Pangilinan J."/>
            <person name="Riley R."/>
            <person name="Labutti K."/>
            <person name="Andreopoulos B."/>
            <person name="Lipzen A."/>
            <person name="Chen C."/>
            <person name="Yanf M."/>
            <person name="Daum C."/>
            <person name="Ng V."/>
            <person name="Clum A."/>
            <person name="Ohm R."/>
            <person name="Martin F."/>
            <person name="Silar P."/>
            <person name="Natvig D."/>
            <person name="Lalanne C."/>
            <person name="Gautier V."/>
            <person name="Ament-Velasquez S.L."/>
            <person name="Kruys A."/>
            <person name="Hutchinson M.I."/>
            <person name="Powell A.J."/>
            <person name="Barry K."/>
            <person name="Miller A.N."/>
            <person name="Grigoriev I.V."/>
            <person name="Debuchy R."/>
            <person name="Gladieux P."/>
            <person name="Thoren M.H."/>
            <person name="Johannesson H."/>
        </authorList>
    </citation>
    <scope>NUCLEOTIDE SEQUENCE</scope>
    <source>
        <strain evidence="3">PSN243</strain>
    </source>
</reference>
<evidence type="ECO:0000313" key="3">
    <source>
        <dbReference type="EMBL" id="KAK4446796.1"/>
    </source>
</evidence>